<dbReference type="PANTHER" id="PTHR36852:SF1">
    <property type="entry name" value="PROTEIN GVPL 2"/>
    <property type="match status" value="1"/>
</dbReference>
<comment type="subcellular location">
    <subcellularLocation>
        <location evidence="2">Gas vesicle</location>
    </subcellularLocation>
</comment>
<evidence type="ECO:0000256" key="1">
    <source>
        <dbReference type="ARBA" id="ARBA00022987"/>
    </source>
</evidence>
<evidence type="ECO:0000256" key="2">
    <source>
        <dbReference type="ARBA" id="ARBA00035108"/>
    </source>
</evidence>
<sequence>MSNLYIYAVIRSEDAREIDLPPVAEPMQKVACHQVGPIAVVVSPTEQTEIMSTRRNMLSHTKILEEIVRDRPVLPFRFGVIATGLARIESILGARARELRGTLDSMADLIEVGVRLTFQEREIFQKIVEAHPDLRRRGESLKRRPKAETYYEQIDLGRAVEEKLSQQRAALGDAISQRLAPFAERAIRHKTFEDMAIYSAALLVRREQEPALFAEVQKIEAEFGDRVAMKYVSPAPPYHFVSIRLDAQAA</sequence>
<dbReference type="InterPro" id="IPR009430">
    <property type="entry name" value="GvpL/GvpF"/>
</dbReference>
<reference evidence="4 5" key="1">
    <citation type="journal article" date="2018" name="Arch. Microbiol.">
        <title>New insights into the metabolic potential of the phototrophic purple bacterium Rhodopila globiformis DSM 161(T) from its draft genome sequence and evidence for a vanadium-dependent nitrogenase.</title>
        <authorList>
            <person name="Imhoff J.F."/>
            <person name="Rahn T."/>
            <person name="Kunzel S."/>
            <person name="Neulinger S.C."/>
        </authorList>
    </citation>
    <scope>NUCLEOTIDE SEQUENCE [LARGE SCALE GENOMIC DNA]</scope>
    <source>
        <strain evidence="4 5">DSM 16996</strain>
    </source>
</reference>
<dbReference type="RefSeq" id="WP_104509458.1">
    <property type="nucleotide sequence ID" value="NZ_JACIGC010000035.1"/>
</dbReference>
<dbReference type="AlphaFoldDB" id="A0A2S6MZK0"/>
<evidence type="ECO:0000313" key="5">
    <source>
        <dbReference type="Proteomes" id="UP000239089"/>
    </source>
</evidence>
<dbReference type="OrthoDB" id="3867411at2"/>
<comment type="caution">
    <text evidence="4">The sequence shown here is derived from an EMBL/GenBank/DDBJ whole genome shotgun (WGS) entry which is preliminary data.</text>
</comment>
<evidence type="ECO:0000256" key="3">
    <source>
        <dbReference type="ARBA" id="ARBA00035643"/>
    </source>
</evidence>
<evidence type="ECO:0008006" key="6">
    <source>
        <dbReference type="Google" id="ProtNLM"/>
    </source>
</evidence>
<keyword evidence="1" id="KW-0304">Gas vesicle</keyword>
<dbReference type="Proteomes" id="UP000239089">
    <property type="component" value="Unassembled WGS sequence"/>
</dbReference>
<dbReference type="PANTHER" id="PTHR36852">
    <property type="entry name" value="PROTEIN GVPL 2"/>
    <property type="match status" value="1"/>
</dbReference>
<keyword evidence="5" id="KW-1185">Reference proteome</keyword>
<organism evidence="4 5">
    <name type="scientific">Rhodoblastus sphagnicola</name>
    <dbReference type="NCBI Taxonomy" id="333368"/>
    <lineage>
        <taxon>Bacteria</taxon>
        <taxon>Pseudomonadati</taxon>
        <taxon>Pseudomonadota</taxon>
        <taxon>Alphaproteobacteria</taxon>
        <taxon>Hyphomicrobiales</taxon>
        <taxon>Rhodoblastaceae</taxon>
        <taxon>Rhodoblastus</taxon>
    </lineage>
</organism>
<gene>
    <name evidence="4" type="ORF">CCR94_19260</name>
</gene>
<dbReference type="GO" id="GO:0031412">
    <property type="term" value="P:gas vesicle organization"/>
    <property type="evidence" value="ECO:0007669"/>
    <property type="project" value="InterPro"/>
</dbReference>
<comment type="similarity">
    <text evidence="3">Belongs to the gas vesicle GvpF/GvpL family.</text>
</comment>
<dbReference type="Pfam" id="PF06386">
    <property type="entry name" value="GvpL_GvpF"/>
    <property type="match status" value="1"/>
</dbReference>
<name>A0A2S6MZK0_9HYPH</name>
<accession>A0A2S6MZK0</accession>
<evidence type="ECO:0000313" key="4">
    <source>
        <dbReference type="EMBL" id="PPQ27805.1"/>
    </source>
</evidence>
<dbReference type="GO" id="GO:0031411">
    <property type="term" value="C:gas vesicle"/>
    <property type="evidence" value="ECO:0007669"/>
    <property type="project" value="UniProtKB-SubCell"/>
</dbReference>
<protein>
    <recommendedName>
        <fullName evidence="6">Gas vesicle protein GvpFL</fullName>
    </recommendedName>
</protein>
<dbReference type="EMBL" id="NHSJ01000120">
    <property type="protein sequence ID" value="PPQ27805.1"/>
    <property type="molecule type" value="Genomic_DNA"/>
</dbReference>
<proteinExistence type="inferred from homology"/>